<feature type="domain" description="RNA polymerase sigma factor 70 region 4 type 2" evidence="8">
    <location>
        <begin position="139"/>
        <end position="190"/>
    </location>
</feature>
<evidence type="ECO:0000259" key="8">
    <source>
        <dbReference type="Pfam" id="PF08281"/>
    </source>
</evidence>
<dbReference type="CDD" id="cd06171">
    <property type="entry name" value="Sigma70_r4"/>
    <property type="match status" value="1"/>
</dbReference>
<dbReference type="EMBL" id="JAAHFQ010000797">
    <property type="protein sequence ID" value="NER31369.1"/>
    <property type="molecule type" value="Genomic_DNA"/>
</dbReference>
<dbReference type="PANTHER" id="PTHR43133:SF8">
    <property type="entry name" value="RNA POLYMERASE SIGMA FACTOR HI_1459-RELATED"/>
    <property type="match status" value="1"/>
</dbReference>
<sequence length="428" mass="48649">MTSCTANTRGNLIENAATQNARSHLISGFWQQWQESRGQLYRCCLKMMNFNPMDAEDALSQAMVKAWEKVQKFWEKITNLKAWLYQVTRNFCIDLIRKRSCGAVGIESIEWVGNTEEVITTGTVECPESVLEREERSAEIRGAIAKLPEKCRETFILHFYRELSYKEIAEQQGISYDNVCKRISLARKQLKEKLSAYFRESESEVGANSHLSLQISVESQSPTPEENGEQQQQIRSQDEKNVLETETVSVESEIAKVQPFPKKNAIFSCHSINPSGDRSISPSQPQVEKSETVDSSGELDRVRIISDEKTDLRYTGQISLFSPFPAPLFISIEPEIRLKAIVGLNITDVVNVTRDPPLLSILSVFWQSLMQGVGWKGCVGAIARYWNSCARGLFDFYQELLYPEFIARNSWRTYIVDTVCVFPGFDTG</sequence>
<dbReference type="GO" id="GO:0016987">
    <property type="term" value="F:sigma factor activity"/>
    <property type="evidence" value="ECO:0007669"/>
    <property type="project" value="UniProtKB-KW"/>
</dbReference>
<keyword evidence="5" id="KW-0804">Transcription</keyword>
<evidence type="ECO:0000256" key="6">
    <source>
        <dbReference type="SAM" id="MobiDB-lite"/>
    </source>
</evidence>
<dbReference type="InterPro" id="IPR039425">
    <property type="entry name" value="RNA_pol_sigma-70-like"/>
</dbReference>
<reference evidence="9" key="1">
    <citation type="submission" date="2019-11" db="EMBL/GenBank/DDBJ databases">
        <title>Genomic insights into an expanded diversity of filamentous marine cyanobacteria reveals the extraordinary biosynthetic potential of Moorea and Okeania.</title>
        <authorList>
            <person name="Ferreira Leao T."/>
            <person name="Wang M."/>
            <person name="Moss N."/>
            <person name="Da Silva R."/>
            <person name="Sanders J."/>
            <person name="Nurk S."/>
            <person name="Gurevich A."/>
            <person name="Humphrey G."/>
            <person name="Reher R."/>
            <person name="Zhu Q."/>
            <person name="Belda-Ferre P."/>
            <person name="Glukhov E."/>
            <person name="Rex R."/>
            <person name="Dorrestein P.C."/>
            <person name="Knight R."/>
            <person name="Pevzner P."/>
            <person name="Gerwick W.H."/>
            <person name="Gerwick L."/>
        </authorList>
    </citation>
    <scope>NUCLEOTIDE SEQUENCE</scope>
    <source>
        <strain evidence="9">SIO1C4</strain>
    </source>
</reference>
<accession>A0A6B3NE27</accession>
<dbReference type="GO" id="GO:0003677">
    <property type="term" value="F:DNA binding"/>
    <property type="evidence" value="ECO:0007669"/>
    <property type="project" value="UniProtKB-KW"/>
</dbReference>
<evidence type="ECO:0000256" key="2">
    <source>
        <dbReference type="ARBA" id="ARBA00023015"/>
    </source>
</evidence>
<dbReference type="Gene3D" id="1.10.1740.10">
    <property type="match status" value="1"/>
</dbReference>
<dbReference type="InterPro" id="IPR036388">
    <property type="entry name" value="WH-like_DNA-bd_sf"/>
</dbReference>
<dbReference type="Pfam" id="PF08281">
    <property type="entry name" value="Sigma70_r4_2"/>
    <property type="match status" value="1"/>
</dbReference>
<dbReference type="InterPro" id="IPR013249">
    <property type="entry name" value="RNA_pol_sigma70_r4_t2"/>
</dbReference>
<feature type="domain" description="RNA polymerase sigma-70 region 2" evidence="7">
    <location>
        <begin position="37"/>
        <end position="100"/>
    </location>
</feature>
<feature type="region of interest" description="Disordered" evidence="6">
    <location>
        <begin position="217"/>
        <end position="242"/>
    </location>
</feature>
<dbReference type="InterPro" id="IPR014284">
    <property type="entry name" value="RNA_pol_sigma-70_dom"/>
</dbReference>
<dbReference type="SUPFAM" id="SSF88946">
    <property type="entry name" value="Sigma2 domain of RNA polymerase sigma factors"/>
    <property type="match status" value="1"/>
</dbReference>
<dbReference type="AlphaFoldDB" id="A0A6B3NE27"/>
<dbReference type="GO" id="GO:0006352">
    <property type="term" value="P:DNA-templated transcription initiation"/>
    <property type="evidence" value="ECO:0007669"/>
    <property type="project" value="InterPro"/>
</dbReference>
<dbReference type="Pfam" id="PF04542">
    <property type="entry name" value="Sigma70_r2"/>
    <property type="match status" value="1"/>
</dbReference>
<evidence type="ECO:0000259" key="7">
    <source>
        <dbReference type="Pfam" id="PF04542"/>
    </source>
</evidence>
<keyword evidence="2" id="KW-0805">Transcription regulation</keyword>
<proteinExistence type="inferred from homology"/>
<evidence type="ECO:0000256" key="4">
    <source>
        <dbReference type="ARBA" id="ARBA00023125"/>
    </source>
</evidence>
<feature type="compositionally biased region" description="Polar residues" evidence="6">
    <location>
        <begin position="217"/>
        <end position="235"/>
    </location>
</feature>
<gene>
    <name evidence="9" type="ORF">F6J89_28070</name>
</gene>
<evidence type="ECO:0000256" key="5">
    <source>
        <dbReference type="ARBA" id="ARBA00023163"/>
    </source>
</evidence>
<feature type="compositionally biased region" description="Basic and acidic residues" evidence="6">
    <location>
        <begin position="288"/>
        <end position="299"/>
    </location>
</feature>
<dbReference type="NCBIfam" id="TIGR02937">
    <property type="entry name" value="sigma70-ECF"/>
    <property type="match status" value="1"/>
</dbReference>
<feature type="region of interest" description="Disordered" evidence="6">
    <location>
        <begin position="274"/>
        <end position="299"/>
    </location>
</feature>
<dbReference type="Gene3D" id="1.10.10.10">
    <property type="entry name" value="Winged helix-like DNA-binding domain superfamily/Winged helix DNA-binding domain"/>
    <property type="match status" value="1"/>
</dbReference>
<dbReference type="InterPro" id="IPR013324">
    <property type="entry name" value="RNA_pol_sigma_r3/r4-like"/>
</dbReference>
<comment type="similarity">
    <text evidence="1">Belongs to the sigma-70 factor family. ECF subfamily.</text>
</comment>
<comment type="caution">
    <text evidence="9">The sequence shown here is derived from an EMBL/GenBank/DDBJ whole genome shotgun (WGS) entry which is preliminary data.</text>
</comment>
<dbReference type="InterPro" id="IPR007627">
    <property type="entry name" value="RNA_pol_sigma70_r2"/>
</dbReference>
<keyword evidence="4" id="KW-0238">DNA-binding</keyword>
<dbReference type="PANTHER" id="PTHR43133">
    <property type="entry name" value="RNA POLYMERASE ECF-TYPE SIGMA FACTO"/>
    <property type="match status" value="1"/>
</dbReference>
<evidence type="ECO:0000313" key="9">
    <source>
        <dbReference type="EMBL" id="NER31369.1"/>
    </source>
</evidence>
<organism evidence="9">
    <name type="scientific">Symploca sp. SIO1C4</name>
    <dbReference type="NCBI Taxonomy" id="2607765"/>
    <lineage>
        <taxon>Bacteria</taxon>
        <taxon>Bacillati</taxon>
        <taxon>Cyanobacteriota</taxon>
        <taxon>Cyanophyceae</taxon>
        <taxon>Coleofasciculales</taxon>
        <taxon>Coleofasciculaceae</taxon>
        <taxon>Symploca</taxon>
    </lineage>
</organism>
<evidence type="ECO:0000256" key="1">
    <source>
        <dbReference type="ARBA" id="ARBA00010641"/>
    </source>
</evidence>
<dbReference type="InterPro" id="IPR013325">
    <property type="entry name" value="RNA_pol_sigma_r2"/>
</dbReference>
<keyword evidence="3" id="KW-0731">Sigma factor</keyword>
<dbReference type="SUPFAM" id="SSF88659">
    <property type="entry name" value="Sigma3 and sigma4 domains of RNA polymerase sigma factors"/>
    <property type="match status" value="1"/>
</dbReference>
<feature type="compositionally biased region" description="Polar residues" evidence="6">
    <location>
        <begin position="274"/>
        <end position="287"/>
    </location>
</feature>
<evidence type="ECO:0000256" key="3">
    <source>
        <dbReference type="ARBA" id="ARBA00023082"/>
    </source>
</evidence>
<name>A0A6B3NE27_9CYAN</name>
<protein>
    <submittedName>
        <fullName evidence="9">Sigma-70 family RNA polymerase sigma factor</fullName>
    </submittedName>
</protein>